<dbReference type="InterPro" id="IPR021359">
    <property type="entry name" value="DUF2812"/>
</dbReference>
<dbReference type="Proteomes" id="UP000272528">
    <property type="component" value="Chromosome"/>
</dbReference>
<protein>
    <submittedName>
        <fullName evidence="2">DUF2812 domain-containing protein</fullName>
    </submittedName>
</protein>
<dbReference type="KEGG" id="palb:EJC50_03265"/>
<reference evidence="3" key="1">
    <citation type="submission" date="2018-12" db="EMBL/GenBank/DDBJ databases">
        <title>Genome sequence of Peanibacillus sp.</title>
        <authorList>
            <person name="Subramani G."/>
            <person name="Srinivasan S."/>
            <person name="Kim M.K."/>
        </authorList>
    </citation>
    <scope>NUCLEOTIDE SEQUENCE [LARGE SCALE GENOMIC DNA]</scope>
    <source>
        <strain evidence="3">18JY67-1</strain>
    </source>
</reference>
<name>A0A3S8ZZB5_9BACL</name>
<dbReference type="Pfam" id="PF11193">
    <property type="entry name" value="DUF2812"/>
    <property type="match status" value="1"/>
</dbReference>
<feature type="transmembrane region" description="Helical" evidence="1">
    <location>
        <begin position="152"/>
        <end position="174"/>
    </location>
</feature>
<evidence type="ECO:0000256" key="1">
    <source>
        <dbReference type="SAM" id="Phobius"/>
    </source>
</evidence>
<keyword evidence="1" id="KW-1133">Transmembrane helix</keyword>
<organism evidence="2 3">
    <name type="scientific">Paenibacillus albus</name>
    <dbReference type="NCBI Taxonomy" id="2495582"/>
    <lineage>
        <taxon>Bacteria</taxon>
        <taxon>Bacillati</taxon>
        <taxon>Bacillota</taxon>
        <taxon>Bacilli</taxon>
        <taxon>Bacillales</taxon>
        <taxon>Paenibacillaceae</taxon>
        <taxon>Paenibacillus</taxon>
    </lineage>
</organism>
<accession>A0A3S8ZZB5</accession>
<keyword evidence="1" id="KW-0472">Membrane</keyword>
<feature type="transmembrane region" description="Helical" evidence="1">
    <location>
        <begin position="122"/>
        <end position="140"/>
    </location>
</feature>
<evidence type="ECO:0000313" key="3">
    <source>
        <dbReference type="Proteomes" id="UP000272528"/>
    </source>
</evidence>
<dbReference type="RefSeq" id="WP_126012288.1">
    <property type="nucleotide sequence ID" value="NZ_CP034437.1"/>
</dbReference>
<sequence>MTIPTEKKYRLSMSWNYEKDEAWLSEQSRQGLQLKKVGLFSYTFTRDAAMRYTYALDFQNRLGRGDKYEAYLELYRDAGWEHVSSYGGMWHYFRREWQPGELPRLYTDRESLVTHFQKIKRVFTVLLFANLAIMIINMLNLLSRFNDRPWSIIVPILVIYVGIFIMLGYGISAFGKKIQKLQQ</sequence>
<proteinExistence type="predicted"/>
<dbReference type="AlphaFoldDB" id="A0A3S8ZZB5"/>
<keyword evidence="1" id="KW-0812">Transmembrane</keyword>
<evidence type="ECO:0000313" key="2">
    <source>
        <dbReference type="EMBL" id="AZN38802.1"/>
    </source>
</evidence>
<gene>
    <name evidence="2" type="ORF">EJC50_03265</name>
</gene>
<dbReference type="EMBL" id="CP034437">
    <property type="protein sequence ID" value="AZN38802.1"/>
    <property type="molecule type" value="Genomic_DNA"/>
</dbReference>
<dbReference type="OrthoDB" id="8757095at2"/>
<keyword evidence="3" id="KW-1185">Reference proteome</keyword>